<evidence type="ECO:0000256" key="4">
    <source>
        <dbReference type="ARBA" id="ARBA00022801"/>
    </source>
</evidence>
<keyword evidence="4" id="KW-0378">Hydrolase</keyword>
<dbReference type="GO" id="GO:0005615">
    <property type="term" value="C:extracellular space"/>
    <property type="evidence" value="ECO:0007669"/>
    <property type="project" value="TreeGrafter"/>
</dbReference>
<evidence type="ECO:0000256" key="7">
    <source>
        <dbReference type="RuleBase" id="RU004262"/>
    </source>
</evidence>
<dbReference type="GO" id="GO:0047714">
    <property type="term" value="F:galactolipase activity"/>
    <property type="evidence" value="ECO:0007669"/>
    <property type="project" value="UniProtKB-EC"/>
</dbReference>
<comment type="similarity">
    <text evidence="2 7">Belongs to the AB hydrolase superfamily. Lipase family.</text>
</comment>
<comment type="caution">
    <text evidence="9">The sequence shown here is derived from an EMBL/GenBank/DDBJ whole genome shotgun (WGS) entry which is preliminary data.</text>
</comment>
<dbReference type="EMBL" id="LZPO01110179">
    <property type="protein sequence ID" value="OBS58925.1"/>
    <property type="molecule type" value="Genomic_DNA"/>
</dbReference>
<dbReference type="GO" id="GO:0016042">
    <property type="term" value="P:lipid catabolic process"/>
    <property type="evidence" value="ECO:0007669"/>
    <property type="project" value="UniProtKB-KW"/>
</dbReference>
<organism evidence="9 10">
    <name type="scientific">Neotoma lepida</name>
    <name type="common">Desert woodrat</name>
    <dbReference type="NCBI Taxonomy" id="56216"/>
    <lineage>
        <taxon>Eukaryota</taxon>
        <taxon>Metazoa</taxon>
        <taxon>Chordata</taxon>
        <taxon>Craniata</taxon>
        <taxon>Vertebrata</taxon>
        <taxon>Euteleostomi</taxon>
        <taxon>Mammalia</taxon>
        <taxon>Eutheria</taxon>
        <taxon>Euarchontoglires</taxon>
        <taxon>Glires</taxon>
        <taxon>Rodentia</taxon>
        <taxon>Myomorpha</taxon>
        <taxon>Muroidea</taxon>
        <taxon>Cricetidae</taxon>
        <taxon>Neotominae</taxon>
        <taxon>Neotoma</taxon>
    </lineage>
</organism>
<comment type="subcellular location">
    <subcellularLocation>
        <location evidence="1">Secreted</location>
    </subcellularLocation>
</comment>
<dbReference type="Proteomes" id="UP000092124">
    <property type="component" value="Unassembled WGS sequence"/>
</dbReference>
<dbReference type="OrthoDB" id="199913at2759"/>
<dbReference type="SUPFAM" id="SSF53474">
    <property type="entry name" value="alpha/beta-Hydrolases"/>
    <property type="match status" value="1"/>
</dbReference>
<feature type="non-terminal residue" evidence="9">
    <location>
        <position position="1"/>
    </location>
</feature>
<dbReference type="PANTHER" id="PTHR11610:SF165">
    <property type="entry name" value="PANCREATIC LIPASE-RELATED PROTEIN 2"/>
    <property type="match status" value="1"/>
</dbReference>
<evidence type="ECO:0000259" key="8">
    <source>
        <dbReference type="Pfam" id="PF00151"/>
    </source>
</evidence>
<accession>A0A1A6FZD2</accession>
<evidence type="ECO:0000313" key="9">
    <source>
        <dbReference type="EMBL" id="OBS58925.1"/>
    </source>
</evidence>
<dbReference type="InterPro" id="IPR013818">
    <property type="entry name" value="Lipase"/>
</dbReference>
<reference evidence="9 10" key="1">
    <citation type="submission" date="2016-06" db="EMBL/GenBank/DDBJ databases">
        <title>The Draft Genome Sequence and Annotation of the Desert Woodrat Neotoma lepida.</title>
        <authorList>
            <person name="Campbell M."/>
            <person name="Oakeson K.F."/>
            <person name="Yandell M."/>
            <person name="Halpert J.R."/>
            <person name="Dearing D."/>
        </authorList>
    </citation>
    <scope>NUCLEOTIDE SEQUENCE [LARGE SCALE GENOMIC DNA]</scope>
    <source>
        <strain evidence="9">417</strain>
        <tissue evidence="9">Liver</tissue>
    </source>
</reference>
<evidence type="ECO:0000256" key="2">
    <source>
        <dbReference type="ARBA" id="ARBA00010701"/>
    </source>
</evidence>
<dbReference type="InterPro" id="IPR000734">
    <property type="entry name" value="TAG_lipase"/>
</dbReference>
<dbReference type="GO" id="GO:0004465">
    <property type="term" value="F:lipoprotein lipase activity"/>
    <property type="evidence" value="ECO:0007669"/>
    <property type="project" value="TreeGrafter"/>
</dbReference>
<dbReference type="PANTHER" id="PTHR11610">
    <property type="entry name" value="LIPASE"/>
    <property type="match status" value="1"/>
</dbReference>
<keyword evidence="10" id="KW-1185">Reference proteome</keyword>
<evidence type="ECO:0000256" key="3">
    <source>
        <dbReference type="ARBA" id="ARBA00022525"/>
    </source>
</evidence>
<name>A0A1A6FZD2_NEOLE</name>
<gene>
    <name evidence="9" type="ORF">A6R68_09950</name>
</gene>
<dbReference type="GO" id="GO:0042589">
    <property type="term" value="C:zymogen granule membrane"/>
    <property type="evidence" value="ECO:0007669"/>
    <property type="project" value="UniProtKB-SubCell"/>
</dbReference>
<keyword evidence="3" id="KW-0964">Secreted</keyword>
<dbReference type="GO" id="GO:0043005">
    <property type="term" value="C:neuron projection"/>
    <property type="evidence" value="ECO:0007669"/>
    <property type="project" value="UniProtKB-SubCell"/>
</dbReference>
<evidence type="ECO:0000256" key="6">
    <source>
        <dbReference type="ARBA" id="ARBA00023098"/>
    </source>
</evidence>
<evidence type="ECO:0000313" key="10">
    <source>
        <dbReference type="Proteomes" id="UP000092124"/>
    </source>
</evidence>
<dbReference type="InterPro" id="IPR029058">
    <property type="entry name" value="AB_hydrolase_fold"/>
</dbReference>
<feature type="domain" description="Lipase" evidence="8">
    <location>
        <begin position="1"/>
        <end position="41"/>
    </location>
</feature>
<protein>
    <recommendedName>
        <fullName evidence="8">Lipase domain-containing protein</fullName>
    </recommendedName>
</protein>
<evidence type="ECO:0000256" key="1">
    <source>
        <dbReference type="ARBA" id="ARBA00004613"/>
    </source>
</evidence>
<dbReference type="SUPFAM" id="SSF49723">
    <property type="entry name" value="Lipase/lipooxygenase domain (PLAT/LH2 domain)"/>
    <property type="match status" value="1"/>
</dbReference>
<dbReference type="Gene3D" id="3.40.50.1820">
    <property type="entry name" value="alpha/beta hydrolase"/>
    <property type="match status" value="1"/>
</dbReference>
<dbReference type="InterPro" id="IPR036392">
    <property type="entry name" value="PLAT/LH2_dom_sf"/>
</dbReference>
<dbReference type="AlphaFoldDB" id="A0A1A6FZD2"/>
<dbReference type="STRING" id="56216.A0A1A6FZD2"/>
<dbReference type="Pfam" id="PF00151">
    <property type="entry name" value="Lipase"/>
    <property type="match status" value="1"/>
</dbReference>
<proteinExistence type="inferred from homology"/>
<keyword evidence="5" id="KW-0442">Lipid degradation</keyword>
<keyword evidence="6" id="KW-0443">Lipid metabolism</keyword>
<evidence type="ECO:0000256" key="5">
    <source>
        <dbReference type="ARBA" id="ARBA00022963"/>
    </source>
</evidence>
<sequence>LDPAEPHFQGTPEEVRLDPSDAQFVDAIHTDAAPMIPNLGTAHVTEIDSDVDVGDLQKVKFLWYNNVINPTLPRVGASTITVERNDGKV</sequence>